<name>A0ABU3TEZ7_9BACT</name>
<organism evidence="2 3">
    <name type="scientific">Hymenobacter endophyticus</name>
    <dbReference type="NCBI Taxonomy" id="3076335"/>
    <lineage>
        <taxon>Bacteria</taxon>
        <taxon>Pseudomonadati</taxon>
        <taxon>Bacteroidota</taxon>
        <taxon>Cytophagia</taxon>
        <taxon>Cytophagales</taxon>
        <taxon>Hymenobacteraceae</taxon>
        <taxon>Hymenobacter</taxon>
    </lineage>
</organism>
<feature type="transmembrane region" description="Helical" evidence="1">
    <location>
        <begin position="218"/>
        <end position="238"/>
    </location>
</feature>
<protein>
    <recommendedName>
        <fullName evidence="4">Glycosyltransferase RgtA/B/C/D-like domain-containing protein</fullName>
    </recommendedName>
</protein>
<reference evidence="2 3" key="1">
    <citation type="submission" date="2023-10" db="EMBL/GenBank/DDBJ databases">
        <title>Hymenobacter endophyticus sp. nov., an isolate from the leaf tissues of wheat.</title>
        <authorList>
            <person name="Dai Y."/>
        </authorList>
    </citation>
    <scope>NUCLEOTIDE SEQUENCE [LARGE SCALE GENOMIC DNA]</scope>
    <source>
        <strain evidence="2 3">ZK17L-C2</strain>
    </source>
</reference>
<accession>A0ABU3TEZ7</accession>
<keyword evidence="1" id="KW-0472">Membrane</keyword>
<feature type="transmembrane region" description="Helical" evidence="1">
    <location>
        <begin position="344"/>
        <end position="364"/>
    </location>
</feature>
<keyword evidence="1" id="KW-0812">Transmembrane</keyword>
<keyword evidence="3" id="KW-1185">Reference proteome</keyword>
<dbReference type="EMBL" id="JAWDJT010000002">
    <property type="protein sequence ID" value="MDU0369933.1"/>
    <property type="molecule type" value="Genomic_DNA"/>
</dbReference>
<evidence type="ECO:0000313" key="3">
    <source>
        <dbReference type="Proteomes" id="UP001250698"/>
    </source>
</evidence>
<feature type="transmembrane region" description="Helical" evidence="1">
    <location>
        <begin position="89"/>
        <end position="109"/>
    </location>
</feature>
<feature type="transmembrane region" description="Helical" evidence="1">
    <location>
        <begin position="121"/>
        <end position="146"/>
    </location>
</feature>
<evidence type="ECO:0000313" key="2">
    <source>
        <dbReference type="EMBL" id="MDU0369933.1"/>
    </source>
</evidence>
<gene>
    <name evidence="2" type="ORF">ROI90_05965</name>
</gene>
<dbReference type="Proteomes" id="UP001250698">
    <property type="component" value="Unassembled WGS sequence"/>
</dbReference>
<dbReference type="RefSeq" id="WP_315997419.1">
    <property type="nucleotide sequence ID" value="NZ_JAWDJT010000002.1"/>
</dbReference>
<proteinExistence type="predicted"/>
<comment type="caution">
    <text evidence="2">The sequence shown here is derived from an EMBL/GenBank/DDBJ whole genome shotgun (WGS) entry which is preliminary data.</text>
</comment>
<feature type="transmembrane region" description="Helical" evidence="1">
    <location>
        <begin position="175"/>
        <end position="206"/>
    </location>
</feature>
<feature type="transmembrane region" description="Helical" evidence="1">
    <location>
        <begin position="376"/>
        <end position="398"/>
    </location>
</feature>
<evidence type="ECO:0000256" key="1">
    <source>
        <dbReference type="SAM" id="Phobius"/>
    </source>
</evidence>
<sequence length="427" mass="48500">MLRSIPRAIWAAAVLLLALRLVLNLGLNPGLEWNYDERRNGRIADNYLAGRGYVSLDPERKQLRPDSFHASFPVFVYVAWSRTGLPRHYLTLLVYAAAAGCYLLGGLYVQRTLGYYGLRPHIAWAGALLWALSPGVVYYIGAFWWYENLALPLLIVVVYKLLRLHGGRPLRLPDALLITGAVVLSCLLRGYLLAVYGLLFAVWLLLMLHRPAPLRRAAWGLGLGLLLTLGLAHTPILLKNYRLFGVYVLSNQAGFELLQGHNSVTQGRFMFDWDERQGPFDRYVRAHVPQLDSLNQYQESQARARLARQWVAAHPQEEVQLLLRKTGLFFSPENFVADAPRTPWNPFTALLLLAFGAAVLLTLLGYRGLRFQPHDWLLLTPVLATWLLSLVFFVGFRWRFFAEPAWLLFPLVVAQRLGWFGRNTGGR</sequence>
<keyword evidence="1" id="KW-1133">Transmembrane helix</keyword>
<evidence type="ECO:0008006" key="4">
    <source>
        <dbReference type="Google" id="ProtNLM"/>
    </source>
</evidence>